<gene>
    <name evidence="2" type="ORF">J057_17670</name>
</gene>
<reference evidence="2 3" key="1">
    <citation type="journal article" date="2013" name="Genome Announc.">
        <title>Genome Sequence of the Polycyclic Aromatic Hydrocarbon-Degrading Bacterium Strain Marinobacter nanhaiticus D15-8WT.</title>
        <authorList>
            <person name="Cui Z."/>
            <person name="Gao W."/>
            <person name="Li Q."/>
            <person name="Xu G."/>
            <person name="Zheng L."/>
        </authorList>
    </citation>
    <scope>NUCLEOTIDE SEQUENCE [LARGE SCALE GENOMIC DNA]</scope>
    <source>
        <strain evidence="2 3">D15-8W</strain>
    </source>
</reference>
<dbReference type="OrthoDB" id="9154015at2"/>
<dbReference type="PATRIC" id="fig|626887.3.peg.3531"/>
<evidence type="ECO:0000313" key="3">
    <source>
        <dbReference type="Proteomes" id="UP000013165"/>
    </source>
</evidence>
<keyword evidence="1" id="KW-0732">Signal</keyword>
<sequence length="133" mass="15218">MSGSVWFSAAFSAFMLAVSAQALAHGGHEHEEAREGMKEFSIRMGIDPGYTTEKCINLEEGARVNYRFDSQYPVDFNIHVHTATETLYPVKLESKANFSSTLDVEKSQEYCFTWKSGTRTEQEWFFEFAYTLD</sequence>
<evidence type="ECO:0000313" key="2">
    <source>
        <dbReference type="EMBL" id="ENO13248.1"/>
    </source>
</evidence>
<protein>
    <submittedName>
        <fullName evidence="2">Uncharacterized protein</fullName>
    </submittedName>
</protein>
<accession>N6WWS3</accession>
<proteinExistence type="predicted"/>
<dbReference type="STRING" id="626887.J057_17670"/>
<organism evidence="2 3">
    <name type="scientific">Marinobacter nanhaiticus D15-8W</name>
    <dbReference type="NCBI Taxonomy" id="626887"/>
    <lineage>
        <taxon>Bacteria</taxon>
        <taxon>Pseudomonadati</taxon>
        <taxon>Pseudomonadota</taxon>
        <taxon>Gammaproteobacteria</taxon>
        <taxon>Pseudomonadales</taxon>
        <taxon>Marinobacteraceae</taxon>
        <taxon>Marinobacter</taxon>
    </lineage>
</organism>
<keyword evidence="3" id="KW-1185">Reference proteome</keyword>
<comment type="caution">
    <text evidence="2">The sequence shown here is derived from an EMBL/GenBank/DDBJ whole genome shotgun (WGS) entry which is preliminary data.</text>
</comment>
<dbReference type="eggNOG" id="ENOG5033G80">
    <property type="taxonomic scope" value="Bacteria"/>
</dbReference>
<feature type="signal peptide" evidence="1">
    <location>
        <begin position="1"/>
        <end position="24"/>
    </location>
</feature>
<dbReference type="HOGENOM" id="CLU_1904217_0_0_6"/>
<dbReference type="RefSeq" id="WP_004581473.1">
    <property type="nucleotide sequence ID" value="NZ_AP028878.1"/>
</dbReference>
<dbReference type="AlphaFoldDB" id="N6WWS3"/>
<name>N6WWS3_9GAMM</name>
<evidence type="ECO:0000256" key="1">
    <source>
        <dbReference type="SAM" id="SignalP"/>
    </source>
</evidence>
<feature type="chain" id="PRO_5004127115" evidence="1">
    <location>
        <begin position="25"/>
        <end position="133"/>
    </location>
</feature>
<dbReference type="Proteomes" id="UP000013165">
    <property type="component" value="Unassembled WGS sequence"/>
</dbReference>
<dbReference type="EMBL" id="APLQ01000014">
    <property type="protein sequence ID" value="ENO13248.1"/>
    <property type="molecule type" value="Genomic_DNA"/>
</dbReference>